<gene>
    <name evidence="1" type="ORF">DHETER_LOCUS3087</name>
</gene>
<accession>A0ACA9KZQ4</accession>
<dbReference type="EMBL" id="CAJVPU010002540">
    <property type="protein sequence ID" value="CAG8502833.1"/>
    <property type="molecule type" value="Genomic_DNA"/>
</dbReference>
<protein>
    <submittedName>
        <fullName evidence="1">14758_t:CDS:1</fullName>
    </submittedName>
</protein>
<keyword evidence="2" id="KW-1185">Reference proteome</keyword>
<evidence type="ECO:0000313" key="1">
    <source>
        <dbReference type="EMBL" id="CAG8502833.1"/>
    </source>
</evidence>
<sequence>MLNEDSNIKRRRVARACDSCRRKKVRCDGVQTSSDPPSCTNCKTYGYECSFIDAPKKRGPPKGYIEALETRLQRMESVLGNLVQSGDLPENTISSNLEWINVNESNFRHSQSSAIKSRSSQKSYDFSISRDPSLSSSTYVKASKDQNSDSEDGLLSETNFRYDLADSLGQLAIDETGRTRYFGSSSNVLTCLKLFKKIPNGQFLCIYGGTPIRNTTPAVIMKFPPKELCDKLLDTFWKYFHHHMIFIDKLDLMEKYNNLEANIHSIVLLYAIFAIASKKLDTQEVREEYFNRAREILRNEFEHQTIATVQALLILSVYDRDATTSVTWLYTGMAIRLAQDMGLHRDSAKWNFDARQAEIRKRVWWACVISDRLTSTALGRPVAINEIDFDVEYPVFGVIPEEPHYYVEEWIELIKISLILGRVFIHIYGINNKLSSNGSNDNVLPSLDAELNEWRENLPPGLQYESSATSNDKLENRQMLLHIIYYTCQILLHRPHIRGPKSKIFSSSVPSLSICTMAANNLTHIIHRMMKSGLLRASWSYTIYPFFTATTVHIINVLSDDDRFKEVAKHGIRVTLKCLGVLNPYWFGAEKIILLIKDLLKVKNIGFDGVDDIHDEKELILEFKDRIPAEVSDPAQITFAPPQTSSKMNATSVSSQSSVKNQHIVNQPISRVINNYDTRDRNNSTHSSLSSPMGYDQTSPTESTSSSSNFMRFNDYPLNTNSGMFPSNTDTFAQNASPLLFGDRDDRMGENNSSLSFPSVNDLNGWTNWTKYMIRLQMLKASGPNSNNNVVPSNDNILASTSNTGTSSSASMFSSMSNSRGL</sequence>
<dbReference type="Proteomes" id="UP000789702">
    <property type="component" value="Unassembled WGS sequence"/>
</dbReference>
<name>A0ACA9KZQ4_9GLOM</name>
<reference evidence="1" key="1">
    <citation type="submission" date="2021-06" db="EMBL/GenBank/DDBJ databases">
        <authorList>
            <person name="Kallberg Y."/>
            <person name="Tangrot J."/>
            <person name="Rosling A."/>
        </authorList>
    </citation>
    <scope>NUCLEOTIDE SEQUENCE</scope>
    <source>
        <strain evidence="1">IL203A</strain>
    </source>
</reference>
<comment type="caution">
    <text evidence="1">The sequence shown here is derived from an EMBL/GenBank/DDBJ whole genome shotgun (WGS) entry which is preliminary data.</text>
</comment>
<proteinExistence type="predicted"/>
<evidence type="ECO:0000313" key="2">
    <source>
        <dbReference type="Proteomes" id="UP000789702"/>
    </source>
</evidence>
<organism evidence="1 2">
    <name type="scientific">Dentiscutata heterogama</name>
    <dbReference type="NCBI Taxonomy" id="1316150"/>
    <lineage>
        <taxon>Eukaryota</taxon>
        <taxon>Fungi</taxon>
        <taxon>Fungi incertae sedis</taxon>
        <taxon>Mucoromycota</taxon>
        <taxon>Glomeromycotina</taxon>
        <taxon>Glomeromycetes</taxon>
        <taxon>Diversisporales</taxon>
        <taxon>Gigasporaceae</taxon>
        <taxon>Dentiscutata</taxon>
    </lineage>
</organism>